<evidence type="ECO:0000313" key="2">
    <source>
        <dbReference type="Proteomes" id="UP000886786"/>
    </source>
</evidence>
<comment type="caution">
    <text evidence="1">The sequence shown here is derived from an EMBL/GenBank/DDBJ whole genome shotgun (WGS) entry which is preliminary data.</text>
</comment>
<reference evidence="1" key="1">
    <citation type="submission" date="2020-10" db="EMBL/GenBank/DDBJ databases">
        <authorList>
            <person name="Gilroy R."/>
        </authorList>
    </citation>
    <scope>NUCLEOTIDE SEQUENCE</scope>
    <source>
        <strain evidence="1">CHK147-3167</strain>
    </source>
</reference>
<reference evidence="1" key="2">
    <citation type="journal article" date="2021" name="PeerJ">
        <title>Extensive microbial diversity within the chicken gut microbiome revealed by metagenomics and culture.</title>
        <authorList>
            <person name="Gilroy R."/>
            <person name="Ravi A."/>
            <person name="Getino M."/>
            <person name="Pursley I."/>
            <person name="Horton D.L."/>
            <person name="Alikhan N.F."/>
            <person name="Baker D."/>
            <person name="Gharbi K."/>
            <person name="Hall N."/>
            <person name="Watson M."/>
            <person name="Adriaenssens E.M."/>
            <person name="Foster-Nyarko E."/>
            <person name="Jarju S."/>
            <person name="Secka A."/>
            <person name="Antonio M."/>
            <person name="Oren A."/>
            <person name="Chaudhuri R.R."/>
            <person name="La Ragione R."/>
            <person name="Hildebrand F."/>
            <person name="Pallen M.J."/>
        </authorList>
    </citation>
    <scope>NUCLEOTIDE SEQUENCE</scope>
    <source>
        <strain evidence="1">CHK147-3167</strain>
    </source>
</reference>
<accession>A0A9D1CYW1</accession>
<dbReference type="AlphaFoldDB" id="A0A9D1CYW1"/>
<dbReference type="EMBL" id="DVFV01000096">
    <property type="protein sequence ID" value="HIQ91024.1"/>
    <property type="molecule type" value="Genomic_DNA"/>
</dbReference>
<protein>
    <submittedName>
        <fullName evidence="1">Uncharacterized protein</fullName>
    </submittedName>
</protein>
<sequence length="79" mass="9270">MKAKEMFGKLDYDYFSNGLRITCQNEKISECKLIEFDLKQKKMWLADDSNEVVELSFKELQAINKQAEELGWLDVNTTD</sequence>
<gene>
    <name evidence="1" type="ORF">IAB27_05325</name>
</gene>
<name>A0A9D1CYW1_9FIRM</name>
<evidence type="ECO:0000313" key="1">
    <source>
        <dbReference type="EMBL" id="HIQ91024.1"/>
    </source>
</evidence>
<proteinExistence type="predicted"/>
<dbReference type="Proteomes" id="UP000886786">
    <property type="component" value="Unassembled WGS sequence"/>
</dbReference>
<organism evidence="1 2">
    <name type="scientific">Candidatus Coprosoma intestinipullorum</name>
    <dbReference type="NCBI Taxonomy" id="2840752"/>
    <lineage>
        <taxon>Bacteria</taxon>
        <taxon>Bacillati</taxon>
        <taxon>Bacillota</taxon>
        <taxon>Bacillota incertae sedis</taxon>
        <taxon>Candidatus Coprosoma</taxon>
    </lineage>
</organism>